<evidence type="ECO:0000256" key="1">
    <source>
        <dbReference type="ARBA" id="ARBA00009437"/>
    </source>
</evidence>
<dbReference type="AlphaFoldDB" id="A0A1X7KLH2"/>
<dbReference type="Gene3D" id="1.10.10.10">
    <property type="entry name" value="Winged helix-like DNA-binding domain superfamily/Winged helix DNA-binding domain"/>
    <property type="match status" value="1"/>
</dbReference>
<proteinExistence type="inferred from homology"/>
<dbReference type="STRING" id="1852522.SAMN06295960_2446"/>
<keyword evidence="7" id="KW-1185">Reference proteome</keyword>
<dbReference type="InterPro" id="IPR036390">
    <property type="entry name" value="WH_DNA-bd_sf"/>
</dbReference>
<evidence type="ECO:0000313" key="7">
    <source>
        <dbReference type="Proteomes" id="UP000193834"/>
    </source>
</evidence>
<sequence>MDLKELTAFQTILQEGTFSRAAEKLNYAQSTITNQIQRLERELGVQLFKRGWDVELTSAGRIFAAEVDGLIQHWSSITELARALQHDEIGQLRIGVIESLANNIISHSVRKFQQHKPRIACQVITGNTDFLAKSLLQDDLDFAICGEPSDPADLYFEPMDQENTILITDHNHPLSHRSRVPVQEILQYPITAGGSSCLYHLPFTKTLSRYKNSPPLLNTVNQISAIPYFIQETLAVGVVLESTPLIPGVQRVDVELQLPPMPIGLLQSRRHNYHAESSTRLLQQIIEEEFATR</sequence>
<evidence type="ECO:0000259" key="5">
    <source>
        <dbReference type="PROSITE" id="PS50931"/>
    </source>
</evidence>
<evidence type="ECO:0000256" key="4">
    <source>
        <dbReference type="ARBA" id="ARBA00023163"/>
    </source>
</evidence>
<dbReference type="PRINTS" id="PR00039">
    <property type="entry name" value="HTHLYSR"/>
</dbReference>
<dbReference type="Gene3D" id="3.40.190.290">
    <property type="match status" value="1"/>
</dbReference>
<keyword evidence="4" id="KW-0804">Transcription</keyword>
<protein>
    <submittedName>
        <fullName evidence="6">DNA-binding transcriptional regulator, LysR family</fullName>
    </submittedName>
</protein>
<dbReference type="PANTHER" id="PTHR30419">
    <property type="entry name" value="HTH-TYPE TRANSCRIPTIONAL REGULATOR YBHD"/>
    <property type="match status" value="1"/>
</dbReference>
<evidence type="ECO:0000256" key="3">
    <source>
        <dbReference type="ARBA" id="ARBA00023125"/>
    </source>
</evidence>
<dbReference type="PROSITE" id="PS50931">
    <property type="entry name" value="HTH_LYSR"/>
    <property type="match status" value="1"/>
</dbReference>
<dbReference type="SUPFAM" id="SSF53850">
    <property type="entry name" value="Periplasmic binding protein-like II"/>
    <property type="match status" value="1"/>
</dbReference>
<dbReference type="EMBL" id="FXAZ01000003">
    <property type="protein sequence ID" value="SMG41889.1"/>
    <property type="molecule type" value="Genomic_DNA"/>
</dbReference>
<dbReference type="PANTHER" id="PTHR30419:SF25">
    <property type="entry name" value="HTH-TYPE TRANSCRIPTIONAL REGULATOR YTLI"/>
    <property type="match status" value="1"/>
</dbReference>
<dbReference type="GO" id="GO:0003700">
    <property type="term" value="F:DNA-binding transcription factor activity"/>
    <property type="evidence" value="ECO:0007669"/>
    <property type="project" value="InterPro"/>
</dbReference>
<dbReference type="InterPro" id="IPR036388">
    <property type="entry name" value="WH-like_DNA-bd_sf"/>
</dbReference>
<dbReference type="InterPro" id="IPR050950">
    <property type="entry name" value="HTH-type_LysR_regulators"/>
</dbReference>
<keyword evidence="3 6" id="KW-0238">DNA-binding</keyword>
<dbReference type="RefSeq" id="WP_085494650.1">
    <property type="nucleotide sequence ID" value="NZ_FXAZ01000003.1"/>
</dbReference>
<keyword evidence="2" id="KW-0805">Transcription regulation</keyword>
<gene>
    <name evidence="6" type="ORF">SAMN06295960_2446</name>
</gene>
<reference evidence="6 7" key="1">
    <citation type="submission" date="2017-04" db="EMBL/GenBank/DDBJ databases">
        <authorList>
            <person name="Afonso C.L."/>
            <person name="Miller P.J."/>
            <person name="Scott M.A."/>
            <person name="Spackman E."/>
            <person name="Goraichik I."/>
            <person name="Dimitrov K.M."/>
            <person name="Suarez D.L."/>
            <person name="Swayne D.E."/>
        </authorList>
    </citation>
    <scope>NUCLEOTIDE SEQUENCE [LARGE SCALE GENOMIC DNA]</scope>
    <source>
        <strain evidence="6 7">11</strain>
    </source>
</reference>
<name>A0A1X7KLH2_9BACL</name>
<evidence type="ECO:0000313" key="6">
    <source>
        <dbReference type="EMBL" id="SMG41889.1"/>
    </source>
</evidence>
<dbReference type="SUPFAM" id="SSF46785">
    <property type="entry name" value="Winged helix' DNA-binding domain"/>
    <property type="match status" value="1"/>
</dbReference>
<accession>A0A1X7KLH2</accession>
<dbReference type="InterPro" id="IPR005119">
    <property type="entry name" value="LysR_subst-bd"/>
</dbReference>
<dbReference type="GO" id="GO:0003677">
    <property type="term" value="F:DNA binding"/>
    <property type="evidence" value="ECO:0007669"/>
    <property type="project" value="UniProtKB-KW"/>
</dbReference>
<comment type="similarity">
    <text evidence="1">Belongs to the LysR transcriptional regulatory family.</text>
</comment>
<dbReference type="CDD" id="cd05466">
    <property type="entry name" value="PBP2_LTTR_substrate"/>
    <property type="match status" value="1"/>
</dbReference>
<dbReference type="InterPro" id="IPR000847">
    <property type="entry name" value="LysR_HTH_N"/>
</dbReference>
<dbReference type="GO" id="GO:0005829">
    <property type="term" value="C:cytosol"/>
    <property type="evidence" value="ECO:0007669"/>
    <property type="project" value="TreeGrafter"/>
</dbReference>
<dbReference type="Proteomes" id="UP000193834">
    <property type="component" value="Unassembled WGS sequence"/>
</dbReference>
<dbReference type="FunFam" id="1.10.10.10:FF:000001">
    <property type="entry name" value="LysR family transcriptional regulator"/>
    <property type="match status" value="1"/>
</dbReference>
<evidence type="ECO:0000256" key="2">
    <source>
        <dbReference type="ARBA" id="ARBA00023015"/>
    </source>
</evidence>
<dbReference type="OrthoDB" id="9803735at2"/>
<organism evidence="6 7">
    <name type="scientific">Paenibacillus aquistagni</name>
    <dbReference type="NCBI Taxonomy" id="1852522"/>
    <lineage>
        <taxon>Bacteria</taxon>
        <taxon>Bacillati</taxon>
        <taxon>Bacillota</taxon>
        <taxon>Bacilli</taxon>
        <taxon>Bacillales</taxon>
        <taxon>Paenibacillaceae</taxon>
        <taxon>Paenibacillus</taxon>
    </lineage>
</organism>
<dbReference type="Pfam" id="PF03466">
    <property type="entry name" value="LysR_substrate"/>
    <property type="match status" value="1"/>
</dbReference>
<feature type="domain" description="HTH lysR-type" evidence="5">
    <location>
        <begin position="1"/>
        <end position="57"/>
    </location>
</feature>
<dbReference type="Pfam" id="PF00126">
    <property type="entry name" value="HTH_1"/>
    <property type="match status" value="1"/>
</dbReference>